<sequence length="66" mass="7083">MSSGPFVVHPHGDRWAVASVDGVLIVTSTKREALDLAAEAAAILARTWPQAPRRADEARSFAPKDD</sequence>
<evidence type="ECO:0000313" key="1">
    <source>
        <dbReference type="EMBL" id="XDO95356.1"/>
    </source>
</evidence>
<dbReference type="AlphaFoldDB" id="A0AB39KNF0"/>
<organism evidence="1">
    <name type="scientific">Caulobacter sp. 73W</name>
    <dbReference type="NCBI Taxonomy" id="3161137"/>
    <lineage>
        <taxon>Bacteria</taxon>
        <taxon>Pseudomonadati</taxon>
        <taxon>Pseudomonadota</taxon>
        <taxon>Alphaproteobacteria</taxon>
        <taxon>Caulobacterales</taxon>
        <taxon>Caulobacteraceae</taxon>
        <taxon>Caulobacter</taxon>
    </lineage>
</organism>
<dbReference type="EMBL" id="CP158375">
    <property type="protein sequence ID" value="XDO95356.1"/>
    <property type="molecule type" value="Genomic_DNA"/>
</dbReference>
<gene>
    <name evidence="1" type="ORF">ABOZ73_11075</name>
</gene>
<dbReference type="RefSeq" id="WP_369058205.1">
    <property type="nucleotide sequence ID" value="NZ_CP158375.1"/>
</dbReference>
<name>A0AB39KNF0_9CAUL</name>
<protein>
    <recommendedName>
        <fullName evidence="2">DUF2188 domain-containing protein</fullName>
    </recommendedName>
</protein>
<accession>A0AB39KNF0</accession>
<evidence type="ECO:0008006" key="2">
    <source>
        <dbReference type="Google" id="ProtNLM"/>
    </source>
</evidence>
<reference evidence="1" key="1">
    <citation type="submission" date="2024-06" db="EMBL/GenBank/DDBJ databases">
        <title>Caulobacter inopinatus, sp. nov.</title>
        <authorList>
            <person name="Donachie S.P."/>
        </authorList>
    </citation>
    <scope>NUCLEOTIDE SEQUENCE</scope>
    <source>
        <strain evidence="1">73W</strain>
    </source>
</reference>
<proteinExistence type="predicted"/>